<reference evidence="3" key="1">
    <citation type="submission" date="2017-09" db="EMBL/GenBank/DDBJ databases">
        <authorList>
            <person name="Varghese N."/>
            <person name="Submissions S."/>
        </authorList>
    </citation>
    <scope>NUCLEOTIDE SEQUENCE [LARGE SCALE GENOMIC DNA]</scope>
    <source>
        <strain evidence="3">DSM 15103</strain>
    </source>
</reference>
<keyword evidence="3" id="KW-1185">Reference proteome</keyword>
<dbReference type="InterPro" id="IPR037401">
    <property type="entry name" value="SnoaL-like"/>
</dbReference>
<evidence type="ECO:0000259" key="1">
    <source>
        <dbReference type="Pfam" id="PF12680"/>
    </source>
</evidence>
<dbReference type="Gene3D" id="3.10.450.50">
    <property type="match status" value="1"/>
</dbReference>
<proteinExistence type="predicted"/>
<evidence type="ECO:0000313" key="3">
    <source>
        <dbReference type="Proteomes" id="UP000219036"/>
    </source>
</evidence>
<dbReference type="Pfam" id="PF12680">
    <property type="entry name" value="SnoaL_2"/>
    <property type="match status" value="1"/>
</dbReference>
<dbReference type="InterPro" id="IPR032710">
    <property type="entry name" value="NTF2-like_dom_sf"/>
</dbReference>
<gene>
    <name evidence="2" type="ORF">SAMN06265182_0146</name>
</gene>
<name>A0A285N478_9AQUI</name>
<protein>
    <submittedName>
        <fullName evidence="2">SnoaL-like domain-containing protein</fullName>
    </submittedName>
</protein>
<dbReference type="SUPFAM" id="SSF54427">
    <property type="entry name" value="NTF2-like"/>
    <property type="match status" value="1"/>
</dbReference>
<dbReference type="OrthoDB" id="333383at2"/>
<organism evidence="2 3">
    <name type="scientific">Persephonella hydrogeniphila</name>
    <dbReference type="NCBI Taxonomy" id="198703"/>
    <lineage>
        <taxon>Bacteria</taxon>
        <taxon>Pseudomonadati</taxon>
        <taxon>Aquificota</taxon>
        <taxon>Aquificia</taxon>
        <taxon>Aquificales</taxon>
        <taxon>Hydrogenothermaceae</taxon>
        <taxon>Persephonella</taxon>
    </lineage>
</organism>
<sequence length="117" mass="13826">MEDYYSFVKEWIISWNTREIEKIISHYSDEVEISSPMIKKVGFSENGLLKGKENVKNYWKSALKRFPDLYFELIDYTVGENCVTVFYISVADLLAMETLWFDSEGKIKKVNVCYRPI</sequence>
<dbReference type="RefSeq" id="WP_096999350.1">
    <property type="nucleotide sequence ID" value="NZ_OBEI01000001.1"/>
</dbReference>
<dbReference type="EMBL" id="OBEI01000001">
    <property type="protein sequence ID" value="SNZ02541.1"/>
    <property type="molecule type" value="Genomic_DNA"/>
</dbReference>
<dbReference type="AlphaFoldDB" id="A0A285N478"/>
<evidence type="ECO:0000313" key="2">
    <source>
        <dbReference type="EMBL" id="SNZ02541.1"/>
    </source>
</evidence>
<dbReference type="Proteomes" id="UP000219036">
    <property type="component" value="Unassembled WGS sequence"/>
</dbReference>
<accession>A0A285N478</accession>
<feature type="domain" description="SnoaL-like" evidence="1">
    <location>
        <begin position="8"/>
        <end position="87"/>
    </location>
</feature>